<evidence type="ECO:0000256" key="5">
    <source>
        <dbReference type="ARBA" id="ARBA00038880"/>
    </source>
</evidence>
<dbReference type="GO" id="GO:0016407">
    <property type="term" value="F:acetyltransferase activity"/>
    <property type="evidence" value="ECO:0007669"/>
    <property type="project" value="TreeGrafter"/>
</dbReference>
<organism evidence="10 11">
    <name type="scientific">Nitzschia inconspicua</name>
    <dbReference type="NCBI Taxonomy" id="303405"/>
    <lineage>
        <taxon>Eukaryota</taxon>
        <taxon>Sar</taxon>
        <taxon>Stramenopiles</taxon>
        <taxon>Ochrophyta</taxon>
        <taxon>Bacillariophyta</taxon>
        <taxon>Bacillariophyceae</taxon>
        <taxon>Bacillariophycidae</taxon>
        <taxon>Bacillariales</taxon>
        <taxon>Bacillariaceae</taxon>
        <taxon>Nitzschia</taxon>
    </lineage>
</organism>
<dbReference type="GO" id="GO:0031405">
    <property type="term" value="F:lipoic acid binding"/>
    <property type="evidence" value="ECO:0007669"/>
    <property type="project" value="TreeGrafter"/>
</dbReference>
<dbReference type="CDD" id="cd06849">
    <property type="entry name" value="lipoyl_domain"/>
    <property type="match status" value="1"/>
</dbReference>
<keyword evidence="2" id="KW-0808">Transferase</keyword>
<protein>
    <recommendedName>
        <fullName evidence="6">Lipoamide acyltransferase component of branched-chain alpha-keto acid dehydrogenase complex, mitochondrial</fullName>
        <ecNumber evidence="5">2.3.1.168</ecNumber>
    </recommendedName>
    <alternativeName>
        <fullName evidence="7">Branched-chain alpha-keto acid dehydrogenase complex component E2</fullName>
    </alternativeName>
</protein>
<feature type="compositionally biased region" description="Polar residues" evidence="8">
    <location>
        <begin position="137"/>
        <end position="151"/>
    </location>
</feature>
<feature type="compositionally biased region" description="Polar residues" evidence="8">
    <location>
        <begin position="174"/>
        <end position="188"/>
    </location>
</feature>
<name>A0A9K3LQV8_9STRA</name>
<dbReference type="EMBL" id="JAGRRH010000009">
    <property type="protein sequence ID" value="KAG7365271.1"/>
    <property type="molecule type" value="Genomic_DNA"/>
</dbReference>
<evidence type="ECO:0000256" key="8">
    <source>
        <dbReference type="SAM" id="MobiDB-lite"/>
    </source>
</evidence>
<dbReference type="AlphaFoldDB" id="A0A9K3LQV8"/>
<evidence type="ECO:0000256" key="3">
    <source>
        <dbReference type="ARBA" id="ARBA00022946"/>
    </source>
</evidence>
<dbReference type="PANTHER" id="PTHR43178:SF5">
    <property type="entry name" value="LIPOAMIDE ACYLTRANSFERASE COMPONENT OF BRANCHED-CHAIN ALPHA-KETO ACID DEHYDROGENASE COMPLEX, MITOCHONDRIAL"/>
    <property type="match status" value="1"/>
</dbReference>
<dbReference type="InterPro" id="IPR003016">
    <property type="entry name" value="2-oxoA_DH_lipoyl-BS"/>
</dbReference>
<gene>
    <name evidence="10" type="ORF">IV203_038474</name>
</gene>
<dbReference type="Proteomes" id="UP000693970">
    <property type="component" value="Unassembled WGS sequence"/>
</dbReference>
<comment type="caution">
    <text evidence="10">The sequence shown here is derived from an EMBL/GenBank/DDBJ whole genome shotgun (WGS) entry which is preliminary data.</text>
</comment>
<reference evidence="10" key="2">
    <citation type="submission" date="2021-04" db="EMBL/GenBank/DDBJ databases">
        <authorList>
            <person name="Podell S."/>
        </authorList>
    </citation>
    <scope>NUCLEOTIDE SEQUENCE</scope>
    <source>
        <strain evidence="10">Hildebrandi</strain>
    </source>
</reference>
<reference evidence="10" key="1">
    <citation type="journal article" date="2021" name="Sci. Rep.">
        <title>Diploid genomic architecture of Nitzschia inconspicua, an elite biomass production diatom.</title>
        <authorList>
            <person name="Oliver A."/>
            <person name="Podell S."/>
            <person name="Pinowska A."/>
            <person name="Traller J.C."/>
            <person name="Smith S.R."/>
            <person name="McClure R."/>
            <person name="Beliaev A."/>
            <person name="Bohutskyi P."/>
            <person name="Hill E.A."/>
            <person name="Rabines A."/>
            <person name="Zheng H."/>
            <person name="Allen L.Z."/>
            <person name="Kuo A."/>
            <person name="Grigoriev I.V."/>
            <person name="Allen A.E."/>
            <person name="Hazlebeck D."/>
            <person name="Allen E.E."/>
        </authorList>
    </citation>
    <scope>NUCLEOTIDE SEQUENCE</scope>
    <source>
        <strain evidence="10">Hildebrandi</strain>
    </source>
</reference>
<evidence type="ECO:0000256" key="4">
    <source>
        <dbReference type="ARBA" id="ARBA00023315"/>
    </source>
</evidence>
<dbReference type="GO" id="GO:0005737">
    <property type="term" value="C:cytoplasm"/>
    <property type="evidence" value="ECO:0007669"/>
    <property type="project" value="TreeGrafter"/>
</dbReference>
<sequence>MLSKVMKRSMPAVIAKSRTLLTRNTTTIYRGTMRLPSALPTVSSQSFVSVTTPLWEKHTMKVPTMGDSITEGTIVEWTVQVGQAVKEEDVVALIETDKVTVDIKATKAGVVTKQYGAVDDTVEVGANLCEIDTEATATVEASESNSPTETLSGAEATAAAAAAPTPAPAIVSAPDTTSISAPSTQQHGARTPSIKFLGKEGWARVLSGGGSATHVVYNIPANYGRLSFSEEEMEALIMGGANIAPEVKDYSSGATFKM</sequence>
<dbReference type="GO" id="GO:0043754">
    <property type="term" value="F:dihydrolipoamide branched chain acyltransferase activity"/>
    <property type="evidence" value="ECO:0007669"/>
    <property type="project" value="UniProtKB-EC"/>
</dbReference>
<evidence type="ECO:0000256" key="2">
    <source>
        <dbReference type="ARBA" id="ARBA00022679"/>
    </source>
</evidence>
<keyword evidence="4" id="KW-0012">Acyltransferase</keyword>
<comment type="cofactor">
    <cofactor evidence="1">
        <name>(R)-lipoate</name>
        <dbReference type="ChEBI" id="CHEBI:83088"/>
    </cofactor>
</comment>
<accession>A0A9K3LQV8</accession>
<dbReference type="PROSITE" id="PS50968">
    <property type="entry name" value="BIOTINYL_LIPOYL"/>
    <property type="match status" value="1"/>
</dbReference>
<dbReference type="PANTHER" id="PTHR43178">
    <property type="entry name" value="DIHYDROLIPOAMIDE ACETYLTRANSFERASE COMPONENT OF PYRUVATE DEHYDROGENASE COMPLEX"/>
    <property type="match status" value="1"/>
</dbReference>
<dbReference type="PROSITE" id="PS00189">
    <property type="entry name" value="LIPOYL"/>
    <property type="match status" value="1"/>
</dbReference>
<dbReference type="Pfam" id="PF00364">
    <property type="entry name" value="Biotin_lipoyl"/>
    <property type="match status" value="1"/>
</dbReference>
<keyword evidence="3" id="KW-0809">Transit peptide</keyword>
<evidence type="ECO:0000256" key="7">
    <source>
        <dbReference type="ARBA" id="ARBA00042008"/>
    </source>
</evidence>
<evidence type="ECO:0000256" key="6">
    <source>
        <dbReference type="ARBA" id="ARBA00039275"/>
    </source>
</evidence>
<keyword evidence="11" id="KW-1185">Reference proteome</keyword>
<feature type="region of interest" description="Disordered" evidence="8">
    <location>
        <begin position="137"/>
        <end position="192"/>
    </location>
</feature>
<dbReference type="InterPro" id="IPR000089">
    <property type="entry name" value="Biotin_lipoyl"/>
</dbReference>
<dbReference type="OrthoDB" id="5391403at2759"/>
<evidence type="ECO:0000259" key="9">
    <source>
        <dbReference type="PROSITE" id="PS50968"/>
    </source>
</evidence>
<evidence type="ECO:0000256" key="1">
    <source>
        <dbReference type="ARBA" id="ARBA00001938"/>
    </source>
</evidence>
<feature type="domain" description="Lipoyl-binding" evidence="9">
    <location>
        <begin position="57"/>
        <end position="132"/>
    </location>
</feature>
<evidence type="ECO:0000313" key="11">
    <source>
        <dbReference type="Proteomes" id="UP000693970"/>
    </source>
</evidence>
<dbReference type="EC" id="2.3.1.168" evidence="5"/>
<dbReference type="InterPro" id="IPR050743">
    <property type="entry name" value="2-oxoacid_DH_E2_comp"/>
</dbReference>
<proteinExistence type="predicted"/>
<evidence type="ECO:0000313" key="10">
    <source>
        <dbReference type="EMBL" id="KAG7365271.1"/>
    </source>
</evidence>